<evidence type="ECO:0000313" key="2">
    <source>
        <dbReference type="Proteomes" id="UP001159363"/>
    </source>
</evidence>
<evidence type="ECO:0000313" key="1">
    <source>
        <dbReference type="EMBL" id="KAJ8873208.1"/>
    </source>
</evidence>
<accession>A0ABQ9GMH7</accession>
<keyword evidence="2" id="KW-1185">Reference proteome</keyword>
<organism evidence="1 2">
    <name type="scientific">Dryococelus australis</name>
    <dbReference type="NCBI Taxonomy" id="614101"/>
    <lineage>
        <taxon>Eukaryota</taxon>
        <taxon>Metazoa</taxon>
        <taxon>Ecdysozoa</taxon>
        <taxon>Arthropoda</taxon>
        <taxon>Hexapoda</taxon>
        <taxon>Insecta</taxon>
        <taxon>Pterygota</taxon>
        <taxon>Neoptera</taxon>
        <taxon>Polyneoptera</taxon>
        <taxon>Phasmatodea</taxon>
        <taxon>Verophasmatodea</taxon>
        <taxon>Anareolatae</taxon>
        <taxon>Phasmatidae</taxon>
        <taxon>Eurycanthinae</taxon>
        <taxon>Dryococelus</taxon>
    </lineage>
</organism>
<name>A0ABQ9GMH7_9NEOP</name>
<gene>
    <name evidence="1" type="ORF">PR048_026841</name>
</gene>
<dbReference type="EMBL" id="JARBHB010000011">
    <property type="protein sequence ID" value="KAJ8873208.1"/>
    <property type="molecule type" value="Genomic_DNA"/>
</dbReference>
<reference evidence="1 2" key="1">
    <citation type="submission" date="2023-02" db="EMBL/GenBank/DDBJ databases">
        <title>LHISI_Scaffold_Assembly.</title>
        <authorList>
            <person name="Stuart O.P."/>
            <person name="Cleave R."/>
            <person name="Magrath M.J.L."/>
            <person name="Mikheyev A.S."/>
        </authorList>
    </citation>
    <scope>NUCLEOTIDE SEQUENCE [LARGE SCALE GENOMIC DNA]</scope>
    <source>
        <strain evidence="1">Daus_M_001</strain>
        <tissue evidence="1">Leg muscle</tissue>
    </source>
</reference>
<sequence>MSSVGSYVPPALNWMEERLDGVPRSCLWWMDIQQYQVAHLFAEAYVKVATNHNAISGFANTVIKPMNTNIFSDFVFSPAAATDEP</sequence>
<dbReference type="Proteomes" id="UP001159363">
    <property type="component" value="Chromosome 10"/>
</dbReference>
<protein>
    <submittedName>
        <fullName evidence="1">Uncharacterized protein</fullName>
    </submittedName>
</protein>
<proteinExistence type="predicted"/>
<comment type="caution">
    <text evidence="1">The sequence shown here is derived from an EMBL/GenBank/DDBJ whole genome shotgun (WGS) entry which is preliminary data.</text>
</comment>